<accession>A0A6H2DR52</accession>
<proteinExistence type="predicted"/>
<name>A0A6H2DR52_9SPHN</name>
<dbReference type="EMBL" id="CP051217">
    <property type="protein sequence ID" value="QJB70688.1"/>
    <property type="molecule type" value="Genomic_DNA"/>
</dbReference>
<dbReference type="SUPFAM" id="SSF75169">
    <property type="entry name" value="DsrEFH-like"/>
    <property type="match status" value="1"/>
</dbReference>
<dbReference type="KEGG" id="phao:HF685_05075"/>
<dbReference type="Proteomes" id="UP000501600">
    <property type="component" value="Chromosome"/>
</dbReference>
<evidence type="ECO:0000313" key="2">
    <source>
        <dbReference type="Proteomes" id="UP000501600"/>
    </source>
</evidence>
<dbReference type="Gene3D" id="3.40.1260.10">
    <property type="entry name" value="DsrEFH-like"/>
    <property type="match status" value="1"/>
</dbReference>
<dbReference type="InterPro" id="IPR003787">
    <property type="entry name" value="Sulphur_relay_DsrE/F-like"/>
</dbReference>
<protein>
    <submittedName>
        <fullName evidence="1">DsrE family protein</fullName>
    </submittedName>
</protein>
<evidence type="ECO:0000313" key="1">
    <source>
        <dbReference type="EMBL" id="QJB70688.1"/>
    </source>
</evidence>
<reference evidence="1 2" key="1">
    <citation type="submission" date="2020-04" db="EMBL/GenBank/DDBJ databases">
        <title>Genome sequence for Sphingorhabdus sp. strain M1.</title>
        <authorList>
            <person name="Park S.-J."/>
        </authorList>
    </citation>
    <scope>NUCLEOTIDE SEQUENCE [LARGE SCALE GENOMIC DNA]</scope>
    <source>
        <strain evidence="1 2">JK6</strain>
    </source>
</reference>
<organism evidence="1 2">
    <name type="scientific">Parasphingorhabdus halotolerans</name>
    <dbReference type="NCBI Taxonomy" id="2725558"/>
    <lineage>
        <taxon>Bacteria</taxon>
        <taxon>Pseudomonadati</taxon>
        <taxon>Pseudomonadota</taxon>
        <taxon>Alphaproteobacteria</taxon>
        <taxon>Sphingomonadales</taxon>
        <taxon>Sphingomonadaceae</taxon>
        <taxon>Parasphingorhabdus</taxon>
    </lineage>
</organism>
<dbReference type="PANTHER" id="PTHR37691:SF1">
    <property type="entry name" value="BLR3518 PROTEIN"/>
    <property type="match status" value="1"/>
</dbReference>
<sequence>MENFKTGPVFEDFGPTAQVQTDVAVSAETKFNIAFDVATKADAGKLNRTFESAARFINMHVAAGMPEENIKIAIVIHGGASHDLTNSKFYAAQNDGTENGSAVAIAELQKHGVEFHLCGQSAAAHGITNQDLLPGVKMQLSAMTAHAILQQRGYTLNPF</sequence>
<gene>
    <name evidence="1" type="ORF">HF685_05075</name>
</gene>
<dbReference type="Pfam" id="PF02635">
    <property type="entry name" value="DsrE"/>
    <property type="match status" value="1"/>
</dbReference>
<dbReference type="AlphaFoldDB" id="A0A6H2DR52"/>
<dbReference type="InterPro" id="IPR027396">
    <property type="entry name" value="DsrEFH-like"/>
</dbReference>
<dbReference type="PANTHER" id="PTHR37691">
    <property type="entry name" value="BLR3518 PROTEIN"/>
    <property type="match status" value="1"/>
</dbReference>
<keyword evidence="2" id="KW-1185">Reference proteome</keyword>